<keyword evidence="7" id="KW-1185">Reference proteome</keyword>
<keyword evidence="3" id="KW-0808">Transferase</keyword>
<dbReference type="SUPFAM" id="SSF53335">
    <property type="entry name" value="S-adenosyl-L-methionine-dependent methyltransferases"/>
    <property type="match status" value="1"/>
</dbReference>
<feature type="region of interest" description="Disordered" evidence="5">
    <location>
        <begin position="1"/>
        <end position="23"/>
    </location>
</feature>
<dbReference type="Proteomes" id="UP000274131">
    <property type="component" value="Unassembled WGS sequence"/>
</dbReference>
<dbReference type="STRING" id="51028.A0A0N4VM04"/>
<name>A0A0N4VM04_ENTVE</name>
<evidence type="ECO:0000256" key="2">
    <source>
        <dbReference type="ARBA" id="ARBA00022603"/>
    </source>
</evidence>
<organism evidence="8">
    <name type="scientific">Enterobius vermicularis</name>
    <name type="common">Human pinworm</name>
    <dbReference type="NCBI Taxonomy" id="51028"/>
    <lineage>
        <taxon>Eukaryota</taxon>
        <taxon>Metazoa</taxon>
        <taxon>Ecdysozoa</taxon>
        <taxon>Nematoda</taxon>
        <taxon>Chromadorea</taxon>
        <taxon>Rhabditida</taxon>
        <taxon>Spirurina</taxon>
        <taxon>Oxyuridomorpha</taxon>
        <taxon>Oxyuroidea</taxon>
        <taxon>Oxyuridae</taxon>
        <taxon>Enterobius</taxon>
    </lineage>
</organism>
<dbReference type="WBParaSite" id="EVEC_0001195501-mRNA-1">
    <property type="protein sequence ID" value="EVEC_0001195501-mRNA-1"/>
    <property type="gene ID" value="EVEC_0001195501"/>
</dbReference>
<proteinExistence type="inferred from homology"/>
<evidence type="ECO:0000256" key="4">
    <source>
        <dbReference type="ARBA" id="ARBA00022691"/>
    </source>
</evidence>
<evidence type="ECO:0000313" key="8">
    <source>
        <dbReference type="WBParaSite" id="EVEC_0001195501-mRNA-1"/>
    </source>
</evidence>
<dbReference type="Gene3D" id="3.40.50.150">
    <property type="entry name" value="Vaccinia Virus protein VP39"/>
    <property type="match status" value="1"/>
</dbReference>
<dbReference type="EMBL" id="UXUI01011709">
    <property type="protein sequence ID" value="VDD96449.1"/>
    <property type="molecule type" value="Genomic_DNA"/>
</dbReference>
<protein>
    <submittedName>
        <fullName evidence="8">NNMT/PNMT/TEMT family protein</fullName>
    </submittedName>
</protein>
<dbReference type="PANTHER" id="PTHR10867:SF39">
    <property type="entry name" value="NICOTINAMIDE N-METHYLTRANSFERASE-LIKE"/>
    <property type="match status" value="1"/>
</dbReference>
<reference evidence="6 7" key="2">
    <citation type="submission" date="2018-10" db="EMBL/GenBank/DDBJ databases">
        <authorList>
            <consortium name="Pathogen Informatics"/>
        </authorList>
    </citation>
    <scope>NUCLEOTIDE SEQUENCE [LARGE SCALE GENOMIC DNA]</scope>
</reference>
<reference evidence="8" key="1">
    <citation type="submission" date="2017-02" db="UniProtKB">
        <authorList>
            <consortium name="WormBaseParasite"/>
        </authorList>
    </citation>
    <scope>IDENTIFICATION</scope>
</reference>
<accession>A0A0N4VM04</accession>
<keyword evidence="4" id="KW-0949">S-adenosyl-L-methionine</keyword>
<evidence type="ECO:0000256" key="5">
    <source>
        <dbReference type="SAM" id="MobiDB-lite"/>
    </source>
</evidence>
<dbReference type="PROSITE" id="PS51681">
    <property type="entry name" value="SAM_MT_NNMT_PNMT_TEMT"/>
    <property type="match status" value="1"/>
</dbReference>
<dbReference type="InterPro" id="IPR000940">
    <property type="entry name" value="NNMT_TEMT_trans"/>
</dbReference>
<evidence type="ECO:0000313" key="7">
    <source>
        <dbReference type="Proteomes" id="UP000274131"/>
    </source>
</evidence>
<evidence type="ECO:0000256" key="1">
    <source>
        <dbReference type="ARBA" id="ARBA00007996"/>
    </source>
</evidence>
<gene>
    <name evidence="6" type="ORF">EVEC_LOCUS11200</name>
</gene>
<dbReference type="Pfam" id="PF01234">
    <property type="entry name" value="NNMT_PNMT_TEMT"/>
    <property type="match status" value="1"/>
</dbReference>
<dbReference type="PANTHER" id="PTHR10867">
    <property type="entry name" value="NNMT/PNMT/TEMT FAMILY MEMBER"/>
    <property type="match status" value="1"/>
</dbReference>
<dbReference type="GO" id="GO:0032259">
    <property type="term" value="P:methylation"/>
    <property type="evidence" value="ECO:0007669"/>
    <property type="project" value="UniProtKB-KW"/>
</dbReference>
<dbReference type="AlphaFoldDB" id="A0A0N4VM04"/>
<dbReference type="GO" id="GO:0005829">
    <property type="term" value="C:cytosol"/>
    <property type="evidence" value="ECO:0007669"/>
    <property type="project" value="TreeGrafter"/>
</dbReference>
<evidence type="ECO:0000313" key="6">
    <source>
        <dbReference type="EMBL" id="VDD96449.1"/>
    </source>
</evidence>
<keyword evidence="2" id="KW-0489">Methyltransferase</keyword>
<sequence length="268" mass="30703">MPEELSTNGSKERSENDNEIPITDNFHESFNTAAYLQDFYTRIDDPAMQMVVLFLPNIVQRLDEFESLLDFGAGPTVHVAAIFRNKAKNIYLADYLAQNRQELYHWLNGTSKFDWTETFKKIASVEGHDWQELKSIESLTRSKVKGIFHCDCHQADSVKAPENLKCNFDVVSTVFCIEYSSRTTEEYQNAVKNVVSHVKPGGLFVMGGVFEETWCSFGGKKFPCFYLTEELLFATLRDCGLLIDDPDQTICYNINGIYLICSRKRSNF</sequence>
<dbReference type="OrthoDB" id="10050085at2759"/>
<comment type="similarity">
    <text evidence="1">Belongs to the class I-like SAM-binding methyltransferase superfamily. NNMT/PNMT/TEMT family.</text>
</comment>
<dbReference type="InterPro" id="IPR029063">
    <property type="entry name" value="SAM-dependent_MTases_sf"/>
</dbReference>
<evidence type="ECO:0000256" key="3">
    <source>
        <dbReference type="ARBA" id="ARBA00022679"/>
    </source>
</evidence>
<dbReference type="GO" id="GO:0008170">
    <property type="term" value="F:N-methyltransferase activity"/>
    <property type="evidence" value="ECO:0007669"/>
    <property type="project" value="TreeGrafter"/>
</dbReference>